<dbReference type="InterPro" id="IPR014756">
    <property type="entry name" value="Ig_E-set"/>
</dbReference>
<dbReference type="SUPFAM" id="SSF81296">
    <property type="entry name" value="E set domains"/>
    <property type="match status" value="3"/>
</dbReference>
<dbReference type="GeneID" id="90923151"/>
<feature type="domain" description="IPT/TIG" evidence="1">
    <location>
        <begin position="161"/>
        <end position="242"/>
    </location>
</feature>
<dbReference type="RefSeq" id="WP_085925958.1">
    <property type="nucleotide sequence ID" value="NZ_BAABSS010000011.1"/>
</dbReference>
<dbReference type="Gene3D" id="2.60.40.10">
    <property type="entry name" value="Immunoglobulins"/>
    <property type="match status" value="3"/>
</dbReference>
<dbReference type="CDD" id="cd00102">
    <property type="entry name" value="IPT"/>
    <property type="match status" value="1"/>
</dbReference>
<reference evidence="3 5" key="2">
    <citation type="submission" date="2017-09" db="EMBL/GenBank/DDBJ databases">
        <authorList>
            <person name="Lee N."/>
            <person name="Cho B.-K."/>
        </authorList>
    </citation>
    <scope>NUCLEOTIDE SEQUENCE [LARGE SCALE GENOMIC DNA]</scope>
    <source>
        <strain evidence="3 5">ATCC 23948</strain>
    </source>
</reference>
<evidence type="ECO:0000313" key="5">
    <source>
        <dbReference type="Proteomes" id="UP000325458"/>
    </source>
</evidence>
<sequence length="243" mass="23166">MPISPNQGSTGGGFAATLTGTGLAGATVVRFGSKPATITATSPTSVSVVAPSGAGVVDTTVTTPGGTSNPVPFHYVLPPVILDVSPASGPLAGGSTVTVTGRNLTTATSVLFGDTAVTPTVLSDSELTAVSPAHAAGDVALVVTAQGGTATASGTFAFVAAPTVTGFSPVSGLAAGGTLVDITGTALATTTEVTFGSVPATFAVLSDTRVAAVAPSQSPGTVTITLTTTGGSEAAPGGFLYQL</sequence>
<dbReference type="Proteomes" id="UP000325458">
    <property type="component" value="Chromosome"/>
</dbReference>
<evidence type="ECO:0000313" key="4">
    <source>
        <dbReference type="Proteomes" id="UP000194225"/>
    </source>
</evidence>
<name>A0AAE6NEN2_STRPT</name>
<dbReference type="GO" id="GO:0005975">
    <property type="term" value="P:carbohydrate metabolic process"/>
    <property type="evidence" value="ECO:0007669"/>
    <property type="project" value="UniProtKB-ARBA"/>
</dbReference>
<organism evidence="3 5">
    <name type="scientific">Streptomyces platensis</name>
    <dbReference type="NCBI Taxonomy" id="58346"/>
    <lineage>
        <taxon>Bacteria</taxon>
        <taxon>Bacillati</taxon>
        <taxon>Actinomycetota</taxon>
        <taxon>Actinomycetes</taxon>
        <taxon>Kitasatosporales</taxon>
        <taxon>Streptomycetaceae</taxon>
        <taxon>Streptomyces</taxon>
    </lineage>
</organism>
<accession>A0AAE6NEN2</accession>
<dbReference type="EMBL" id="MIGA01000029">
    <property type="protein sequence ID" value="OSY44308.1"/>
    <property type="molecule type" value="Genomic_DNA"/>
</dbReference>
<dbReference type="EMBL" id="CP023691">
    <property type="protein sequence ID" value="QEV51519.1"/>
    <property type="molecule type" value="Genomic_DNA"/>
</dbReference>
<proteinExistence type="predicted"/>
<dbReference type="AlphaFoldDB" id="A0AAE6NEN2"/>
<dbReference type="SMART" id="SM00429">
    <property type="entry name" value="IPT"/>
    <property type="match status" value="3"/>
</dbReference>
<dbReference type="InterPro" id="IPR013783">
    <property type="entry name" value="Ig-like_fold"/>
</dbReference>
<keyword evidence="4" id="KW-1185">Reference proteome</keyword>
<evidence type="ECO:0000313" key="3">
    <source>
        <dbReference type="EMBL" id="QEV51519.1"/>
    </source>
</evidence>
<gene>
    <name evidence="2" type="ORF">BG653_04277</name>
    <name evidence="3" type="ORF">CP981_07485</name>
</gene>
<protein>
    <submittedName>
        <fullName evidence="3">Cell surface protein</fullName>
    </submittedName>
    <submittedName>
        <fullName evidence="2">IPT/TIG domain protein</fullName>
    </submittedName>
</protein>
<dbReference type="PANTHER" id="PTHR22625:SF70">
    <property type="entry name" value="PLEXIN A, ISOFORM A"/>
    <property type="match status" value="1"/>
</dbReference>
<dbReference type="Pfam" id="PF01833">
    <property type="entry name" value="TIG"/>
    <property type="match status" value="3"/>
</dbReference>
<reference evidence="2 4" key="1">
    <citation type="submission" date="2016-09" db="EMBL/GenBank/DDBJ databases">
        <title>Streptomyces platensis DSM40041, a candidate organism with high potential of specific P450 cytochromes.</title>
        <authorList>
            <person name="Grumaz C."/>
            <person name="Vainshtein Y."/>
            <person name="Kirstahler P."/>
            <person name="Sohn K."/>
        </authorList>
    </citation>
    <scope>NUCLEOTIDE SEQUENCE [LARGE SCALE GENOMIC DNA]</scope>
    <source>
        <strain evidence="2 4">DSM 40041</strain>
    </source>
</reference>
<feature type="domain" description="IPT/TIG" evidence="1">
    <location>
        <begin position="1"/>
        <end position="76"/>
    </location>
</feature>
<dbReference type="PANTHER" id="PTHR22625">
    <property type="entry name" value="PLEXIN"/>
    <property type="match status" value="1"/>
</dbReference>
<dbReference type="KEGG" id="spla:CP981_07485"/>
<dbReference type="Proteomes" id="UP000194225">
    <property type="component" value="Unassembled WGS sequence"/>
</dbReference>
<evidence type="ECO:0000259" key="1">
    <source>
        <dbReference type="SMART" id="SM00429"/>
    </source>
</evidence>
<dbReference type="InterPro" id="IPR002909">
    <property type="entry name" value="IPT_dom"/>
</dbReference>
<feature type="domain" description="IPT/TIG" evidence="1">
    <location>
        <begin position="78"/>
        <end position="159"/>
    </location>
</feature>
<evidence type="ECO:0000313" key="2">
    <source>
        <dbReference type="EMBL" id="OSY44308.1"/>
    </source>
</evidence>
<dbReference type="CDD" id="cd00603">
    <property type="entry name" value="IPT_PCSR"/>
    <property type="match status" value="1"/>
</dbReference>
<dbReference type="GO" id="GO:0017154">
    <property type="term" value="F:semaphorin receptor activity"/>
    <property type="evidence" value="ECO:0007669"/>
    <property type="project" value="InterPro"/>
</dbReference>
<dbReference type="InterPro" id="IPR031148">
    <property type="entry name" value="Plexin"/>
</dbReference>